<keyword evidence="1" id="KW-0175">Coiled coil</keyword>
<evidence type="ECO:0000256" key="3">
    <source>
        <dbReference type="SAM" id="Phobius"/>
    </source>
</evidence>
<dbReference type="Gene3D" id="1.10.10.1770">
    <property type="entry name" value="Gun4-like"/>
    <property type="match status" value="1"/>
</dbReference>
<keyword evidence="3" id="KW-0812">Transmembrane</keyword>
<feature type="transmembrane region" description="Helical" evidence="3">
    <location>
        <begin position="12"/>
        <end position="41"/>
    </location>
</feature>
<dbReference type="Gene3D" id="1.25.40.620">
    <property type="match status" value="1"/>
</dbReference>
<dbReference type="GO" id="GO:0030288">
    <property type="term" value="C:outer membrane-bounded periplasmic space"/>
    <property type="evidence" value="ECO:0007669"/>
    <property type="project" value="TreeGrafter"/>
</dbReference>
<dbReference type="PANTHER" id="PTHR34800">
    <property type="entry name" value="TETRAPYRROLE-BINDING PROTEIN, CHLOROPLASTIC"/>
    <property type="match status" value="1"/>
</dbReference>
<dbReference type="EMBL" id="MJGC01000038">
    <property type="protein sequence ID" value="OEJ76410.1"/>
    <property type="molecule type" value="Genomic_DNA"/>
</dbReference>
<dbReference type="AlphaFoldDB" id="A0A1E5QP21"/>
<name>A0A1E5QP21_9CYAN</name>
<sequence>MRQQHWLEILEWFCLAIALLLAAIAQPFFYTSIPIVAALILNRINRDREQPTDLDREPWRSLQESQNTQLNRYQALQEQVLTLTQQYEARTQPDDALAQQVRSLQESQNTQLNRYQTLQEQLSTLTQQYEARTQPDETLAQQVRSLQDSQNEQLNRYQTLQEQLSTLTQQYEARTQPDETLVQQVRSLQESQNTQLNRYQTLQEQLSTLTQQYEARTQPDDALAQQVRSLQESQNIQLNRYQTLQEQLLTLTQQYEARTQPDETLVQQVRSLQEMQRSQGEQLATLTQTTQTLQQQLASPEYQRLKEQLFALAQQLVQYENHTEAAILSTQEQLTQYETLAEEAILSTQQQVEALQPSIHQIHGVQATVENFTQRLSQLEGHYAELEQQIQQARENIQTAIAQLNTTPPSQSPEPIVPVEEPPPKTESFDAQLPVNYHQLRDLLAAGLWQQADLETKALMLQACDQPQASKLSTDRIAQFPCKTLWTIDRLWVYYSQGRFGFSVQKQIYDAVGQNYDRFGDRLQWKVNQNWKNYADLNFSPQAPLGHLPLGALITDTSLGWFGFEWAALLTRLDSCQNDPKKH</sequence>
<dbReference type="STRING" id="1781255.BH720_04350"/>
<evidence type="ECO:0000256" key="1">
    <source>
        <dbReference type="SAM" id="Coils"/>
    </source>
</evidence>
<dbReference type="OrthoDB" id="7915178at2"/>
<dbReference type="RefSeq" id="WP_069965940.1">
    <property type="nucleotide sequence ID" value="NZ_CM124774.1"/>
</dbReference>
<reference evidence="5" key="1">
    <citation type="submission" date="2016-09" db="EMBL/GenBank/DDBJ databases">
        <title>Draft genome of thermotolerant cyanobacterium Desertifilum sp. strain IPPAS B-1220.</title>
        <authorList>
            <person name="Sinetova M.A."/>
            <person name="Bolakhan K."/>
            <person name="Zayadan B.K."/>
            <person name="Mironov K.S."/>
            <person name="Ustinova V."/>
            <person name="Kupriyanova E.V."/>
            <person name="Sidorov R.A."/>
            <person name="Skrypnik A.N."/>
            <person name="Gogoleva N.E."/>
            <person name="Gogolev Y.V."/>
            <person name="Los D.A."/>
        </authorList>
    </citation>
    <scope>NUCLEOTIDE SEQUENCE [LARGE SCALE GENOMIC DNA]</scope>
    <source>
        <strain evidence="5">IPPAS B-1220</strain>
    </source>
</reference>
<comment type="caution">
    <text evidence="5">The sequence shown here is derived from an EMBL/GenBank/DDBJ whole genome shotgun (WGS) entry which is preliminary data.</text>
</comment>
<dbReference type="SUPFAM" id="SSF140869">
    <property type="entry name" value="GUN4-like"/>
    <property type="match status" value="1"/>
</dbReference>
<dbReference type="InterPro" id="IPR008629">
    <property type="entry name" value="GUN4-like"/>
</dbReference>
<gene>
    <name evidence="5" type="ORF">BH720_04350</name>
</gene>
<evidence type="ECO:0000256" key="2">
    <source>
        <dbReference type="SAM" id="MobiDB-lite"/>
    </source>
</evidence>
<feature type="coiled-coil region" evidence="1">
    <location>
        <begin position="143"/>
        <end position="170"/>
    </location>
</feature>
<evidence type="ECO:0000259" key="4">
    <source>
        <dbReference type="Pfam" id="PF05419"/>
    </source>
</evidence>
<protein>
    <recommendedName>
        <fullName evidence="4">GUN4-like domain-containing protein</fullName>
    </recommendedName>
</protein>
<keyword evidence="3" id="KW-0472">Membrane</keyword>
<keyword evidence="3" id="KW-1133">Transmembrane helix</keyword>
<feature type="coiled-coil region" evidence="1">
    <location>
        <begin position="369"/>
        <end position="403"/>
    </location>
</feature>
<dbReference type="CDD" id="cd16383">
    <property type="entry name" value="GUN4"/>
    <property type="match status" value="1"/>
</dbReference>
<feature type="domain" description="GUN4-like" evidence="4">
    <location>
        <begin position="434"/>
        <end position="552"/>
    </location>
</feature>
<dbReference type="InterPro" id="IPR037215">
    <property type="entry name" value="GUN4-like_sf"/>
</dbReference>
<evidence type="ECO:0000313" key="5">
    <source>
        <dbReference type="EMBL" id="OEJ76410.1"/>
    </source>
</evidence>
<organism evidence="5">
    <name type="scientific">Desertifilum tharense IPPAS B-1220</name>
    <dbReference type="NCBI Taxonomy" id="1781255"/>
    <lineage>
        <taxon>Bacteria</taxon>
        <taxon>Bacillati</taxon>
        <taxon>Cyanobacteriota</taxon>
        <taxon>Cyanophyceae</taxon>
        <taxon>Desertifilales</taxon>
        <taxon>Desertifilaceae</taxon>
        <taxon>Desertifilum</taxon>
    </lineage>
</organism>
<proteinExistence type="predicted"/>
<feature type="region of interest" description="Disordered" evidence="2">
    <location>
        <begin position="405"/>
        <end position="428"/>
    </location>
</feature>
<dbReference type="Pfam" id="PF05419">
    <property type="entry name" value="GUN4"/>
    <property type="match status" value="1"/>
</dbReference>
<dbReference type="PANTHER" id="PTHR34800:SF1">
    <property type="entry name" value="TETRAPYRROLE-BINDING PROTEIN, CHLOROPLASTIC"/>
    <property type="match status" value="1"/>
</dbReference>
<dbReference type="GO" id="GO:0046906">
    <property type="term" value="F:tetrapyrrole binding"/>
    <property type="evidence" value="ECO:0007669"/>
    <property type="project" value="TreeGrafter"/>
</dbReference>
<accession>A0A1E5QP21</accession>